<comment type="catalytic activity">
    <reaction evidence="1">
        <text>Random endo-hydrolysis of N-acetyl-beta-D-glucosaminide (1-&gt;4)-beta-linkages in chitin and chitodextrins.</text>
        <dbReference type="EC" id="3.2.1.14"/>
    </reaction>
</comment>
<dbReference type="InterPro" id="IPR001579">
    <property type="entry name" value="Glyco_hydro_18_chit_AS"/>
</dbReference>
<accession>A0A0C2YBE7</accession>
<evidence type="ECO:0000259" key="10">
    <source>
        <dbReference type="PROSITE" id="PS51910"/>
    </source>
</evidence>
<dbReference type="Proteomes" id="UP000053424">
    <property type="component" value="Unassembled WGS sequence"/>
</dbReference>
<dbReference type="SUPFAM" id="SSF51445">
    <property type="entry name" value="(Trans)glycosidases"/>
    <property type="match status" value="1"/>
</dbReference>
<sequence>DDTIDIIPLSFLSVFFGKGGKPVVNFANMCNQWTGQFAGTNLANCSFMASDIQKCQAKGKIVTISLGGSDGQVGFSSPAEAAGFAKTVWDMFLEGSLRPFGTAILDGVDLNIETGSPAYYTNFVNALRALSDNSGKRYYVTAAPQCPFPDQKIGYALNHAFFDAVYVQFYNNYCQISAPNVSINQSLRSTDNWAKTQSLNKAVKVYLGAAAARGVAGHLSSQALITVARDTQKKYSSFGGVMLWDADTAYSKIIVSPSIYF</sequence>
<evidence type="ECO:0000256" key="1">
    <source>
        <dbReference type="ARBA" id="ARBA00000822"/>
    </source>
</evidence>
<dbReference type="Pfam" id="PF00704">
    <property type="entry name" value="Glyco_hydro_18"/>
    <property type="match status" value="1"/>
</dbReference>
<evidence type="ECO:0000256" key="8">
    <source>
        <dbReference type="RuleBase" id="RU000489"/>
    </source>
</evidence>
<dbReference type="PROSITE" id="PS01095">
    <property type="entry name" value="GH18_1"/>
    <property type="match status" value="1"/>
</dbReference>
<dbReference type="PANTHER" id="PTHR45708">
    <property type="entry name" value="ENDOCHITINASE"/>
    <property type="match status" value="1"/>
</dbReference>
<name>A0A0C2YBE7_HEBCY</name>
<dbReference type="InterPro" id="IPR017853">
    <property type="entry name" value="GH"/>
</dbReference>
<evidence type="ECO:0000256" key="3">
    <source>
        <dbReference type="ARBA" id="ARBA00022801"/>
    </source>
</evidence>
<keyword evidence="5" id="KW-0119">Carbohydrate metabolism</keyword>
<keyword evidence="6 8" id="KW-0326">Glycosidase</keyword>
<organism evidence="11 12">
    <name type="scientific">Hebeloma cylindrosporum</name>
    <dbReference type="NCBI Taxonomy" id="76867"/>
    <lineage>
        <taxon>Eukaryota</taxon>
        <taxon>Fungi</taxon>
        <taxon>Dikarya</taxon>
        <taxon>Basidiomycota</taxon>
        <taxon>Agaricomycotina</taxon>
        <taxon>Agaricomycetes</taxon>
        <taxon>Agaricomycetidae</taxon>
        <taxon>Agaricales</taxon>
        <taxon>Agaricineae</taxon>
        <taxon>Hymenogastraceae</taxon>
        <taxon>Hebeloma</taxon>
    </lineage>
</organism>
<dbReference type="AlphaFoldDB" id="A0A0C2YBE7"/>
<evidence type="ECO:0000256" key="2">
    <source>
        <dbReference type="ARBA" id="ARBA00012729"/>
    </source>
</evidence>
<proteinExistence type="inferred from homology"/>
<dbReference type="GO" id="GO:0000272">
    <property type="term" value="P:polysaccharide catabolic process"/>
    <property type="evidence" value="ECO:0007669"/>
    <property type="project" value="UniProtKB-KW"/>
</dbReference>
<feature type="domain" description="GH18" evidence="10">
    <location>
        <begin position="1"/>
        <end position="261"/>
    </location>
</feature>
<dbReference type="InterPro" id="IPR050542">
    <property type="entry name" value="Glycosyl_Hydrlase18_Chitinase"/>
</dbReference>
<dbReference type="EC" id="3.2.1.14" evidence="2"/>
<feature type="non-terminal residue" evidence="11">
    <location>
        <position position="261"/>
    </location>
</feature>
<dbReference type="GO" id="GO:0008843">
    <property type="term" value="F:endochitinase activity"/>
    <property type="evidence" value="ECO:0007669"/>
    <property type="project" value="UniProtKB-EC"/>
</dbReference>
<protein>
    <recommendedName>
        <fullName evidence="2">chitinase</fullName>
        <ecNumber evidence="2">3.2.1.14</ecNumber>
    </recommendedName>
</protein>
<dbReference type="OrthoDB" id="6020543at2759"/>
<dbReference type="Gene3D" id="3.20.20.80">
    <property type="entry name" value="Glycosidases"/>
    <property type="match status" value="1"/>
</dbReference>
<evidence type="ECO:0000256" key="6">
    <source>
        <dbReference type="ARBA" id="ARBA00023295"/>
    </source>
</evidence>
<evidence type="ECO:0000256" key="7">
    <source>
        <dbReference type="ARBA" id="ARBA00023326"/>
    </source>
</evidence>
<evidence type="ECO:0000313" key="11">
    <source>
        <dbReference type="EMBL" id="KIM47133.1"/>
    </source>
</evidence>
<gene>
    <name evidence="11" type="ORF">M413DRAFT_63738</name>
</gene>
<dbReference type="STRING" id="686832.A0A0C2YBE7"/>
<dbReference type="EMBL" id="KN831770">
    <property type="protein sequence ID" value="KIM47133.1"/>
    <property type="molecule type" value="Genomic_DNA"/>
</dbReference>
<dbReference type="InterPro" id="IPR001223">
    <property type="entry name" value="Glyco_hydro18_cat"/>
</dbReference>
<evidence type="ECO:0000256" key="5">
    <source>
        <dbReference type="ARBA" id="ARBA00023277"/>
    </source>
</evidence>
<reference evidence="12" key="2">
    <citation type="submission" date="2015-01" db="EMBL/GenBank/DDBJ databases">
        <title>Evolutionary Origins and Diversification of the Mycorrhizal Mutualists.</title>
        <authorList>
            <consortium name="DOE Joint Genome Institute"/>
            <consortium name="Mycorrhizal Genomics Consortium"/>
            <person name="Kohler A."/>
            <person name="Kuo A."/>
            <person name="Nagy L.G."/>
            <person name="Floudas D."/>
            <person name="Copeland A."/>
            <person name="Barry K.W."/>
            <person name="Cichocki N."/>
            <person name="Veneault-Fourrey C."/>
            <person name="LaButti K."/>
            <person name="Lindquist E.A."/>
            <person name="Lipzen A."/>
            <person name="Lundell T."/>
            <person name="Morin E."/>
            <person name="Murat C."/>
            <person name="Riley R."/>
            <person name="Ohm R."/>
            <person name="Sun H."/>
            <person name="Tunlid A."/>
            <person name="Henrissat B."/>
            <person name="Grigoriev I.V."/>
            <person name="Hibbett D.S."/>
            <person name="Martin F."/>
        </authorList>
    </citation>
    <scope>NUCLEOTIDE SEQUENCE [LARGE SCALE GENOMIC DNA]</scope>
    <source>
        <strain evidence="12">h7</strain>
    </source>
</reference>
<keyword evidence="3 8" id="KW-0378">Hydrolase</keyword>
<dbReference type="HOGENOM" id="CLU_007818_0_2_1"/>
<keyword evidence="7" id="KW-0624">Polysaccharide degradation</keyword>
<dbReference type="GO" id="GO:0005576">
    <property type="term" value="C:extracellular region"/>
    <property type="evidence" value="ECO:0007669"/>
    <property type="project" value="TreeGrafter"/>
</dbReference>
<evidence type="ECO:0000256" key="4">
    <source>
        <dbReference type="ARBA" id="ARBA00023024"/>
    </source>
</evidence>
<evidence type="ECO:0000313" key="12">
    <source>
        <dbReference type="Proteomes" id="UP000053424"/>
    </source>
</evidence>
<comment type="similarity">
    <text evidence="9">Belongs to the glycosyl hydrolase 18 family.</text>
</comment>
<keyword evidence="12" id="KW-1185">Reference proteome</keyword>
<reference evidence="11 12" key="1">
    <citation type="submission" date="2014-04" db="EMBL/GenBank/DDBJ databases">
        <authorList>
            <consortium name="DOE Joint Genome Institute"/>
            <person name="Kuo A."/>
            <person name="Gay G."/>
            <person name="Dore J."/>
            <person name="Kohler A."/>
            <person name="Nagy L.G."/>
            <person name="Floudas D."/>
            <person name="Copeland A."/>
            <person name="Barry K.W."/>
            <person name="Cichocki N."/>
            <person name="Veneault-Fourrey C."/>
            <person name="LaButti K."/>
            <person name="Lindquist E.A."/>
            <person name="Lipzen A."/>
            <person name="Lundell T."/>
            <person name="Morin E."/>
            <person name="Murat C."/>
            <person name="Sun H."/>
            <person name="Tunlid A."/>
            <person name="Henrissat B."/>
            <person name="Grigoriev I.V."/>
            <person name="Hibbett D.S."/>
            <person name="Martin F."/>
            <person name="Nordberg H.P."/>
            <person name="Cantor M.N."/>
            <person name="Hua S.X."/>
        </authorList>
    </citation>
    <scope>NUCLEOTIDE SEQUENCE [LARGE SCALE GENOMIC DNA]</scope>
    <source>
        <strain evidence="12">h7</strain>
    </source>
</reference>
<evidence type="ECO:0000256" key="9">
    <source>
        <dbReference type="RuleBase" id="RU004453"/>
    </source>
</evidence>
<dbReference type="PANTHER" id="PTHR45708:SF49">
    <property type="entry name" value="ENDOCHITINASE"/>
    <property type="match status" value="1"/>
</dbReference>
<dbReference type="PROSITE" id="PS51910">
    <property type="entry name" value="GH18_2"/>
    <property type="match status" value="1"/>
</dbReference>
<keyword evidence="4" id="KW-0146">Chitin degradation</keyword>
<dbReference type="GO" id="GO:0006032">
    <property type="term" value="P:chitin catabolic process"/>
    <property type="evidence" value="ECO:0007669"/>
    <property type="project" value="UniProtKB-KW"/>
</dbReference>